<dbReference type="PANTHER" id="PTHR43537">
    <property type="entry name" value="TRANSCRIPTIONAL REGULATOR, GNTR FAMILY"/>
    <property type="match status" value="1"/>
</dbReference>
<dbReference type="SUPFAM" id="SSF48008">
    <property type="entry name" value="GntR ligand-binding domain-like"/>
    <property type="match status" value="1"/>
</dbReference>
<evidence type="ECO:0000313" key="6">
    <source>
        <dbReference type="Proteomes" id="UP000519897"/>
    </source>
</evidence>
<evidence type="ECO:0000313" key="5">
    <source>
        <dbReference type="EMBL" id="MBB4146209.1"/>
    </source>
</evidence>
<dbReference type="InterPro" id="IPR036388">
    <property type="entry name" value="WH-like_DNA-bd_sf"/>
</dbReference>
<keyword evidence="6" id="KW-1185">Reference proteome</keyword>
<name>A0A7W6LKW3_9HYPH</name>
<dbReference type="PRINTS" id="PR00035">
    <property type="entry name" value="HTHGNTR"/>
</dbReference>
<organism evidence="5 6">
    <name type="scientific">Rhizobium rhizoryzae</name>
    <dbReference type="NCBI Taxonomy" id="451876"/>
    <lineage>
        <taxon>Bacteria</taxon>
        <taxon>Pseudomonadati</taxon>
        <taxon>Pseudomonadota</taxon>
        <taxon>Alphaproteobacteria</taxon>
        <taxon>Hyphomicrobiales</taxon>
        <taxon>Rhizobiaceae</taxon>
        <taxon>Rhizobium/Agrobacterium group</taxon>
        <taxon>Rhizobium</taxon>
    </lineage>
</organism>
<dbReference type="CDD" id="cd07377">
    <property type="entry name" value="WHTH_GntR"/>
    <property type="match status" value="1"/>
</dbReference>
<keyword evidence="2 5" id="KW-0238">DNA-binding</keyword>
<evidence type="ECO:0000256" key="3">
    <source>
        <dbReference type="ARBA" id="ARBA00023163"/>
    </source>
</evidence>
<dbReference type="SMART" id="SM00345">
    <property type="entry name" value="HTH_GNTR"/>
    <property type="match status" value="1"/>
</dbReference>
<protein>
    <submittedName>
        <fullName evidence="5">DNA-binding FadR family transcriptional regulator</fullName>
    </submittedName>
</protein>
<evidence type="ECO:0000256" key="1">
    <source>
        <dbReference type="ARBA" id="ARBA00023015"/>
    </source>
</evidence>
<keyword evidence="1" id="KW-0805">Transcription regulation</keyword>
<dbReference type="EMBL" id="JACIEC010000023">
    <property type="protein sequence ID" value="MBB4146209.1"/>
    <property type="molecule type" value="Genomic_DNA"/>
</dbReference>
<dbReference type="Gene3D" id="1.20.120.530">
    <property type="entry name" value="GntR ligand-binding domain-like"/>
    <property type="match status" value="1"/>
</dbReference>
<dbReference type="AlphaFoldDB" id="A0A7W6LKW3"/>
<proteinExistence type="predicted"/>
<dbReference type="InterPro" id="IPR036390">
    <property type="entry name" value="WH_DNA-bd_sf"/>
</dbReference>
<dbReference type="InterPro" id="IPR008920">
    <property type="entry name" value="TF_FadR/GntR_C"/>
</dbReference>
<dbReference type="PANTHER" id="PTHR43537:SF44">
    <property type="entry name" value="GNTR FAMILY REGULATORY PROTEIN"/>
    <property type="match status" value="1"/>
</dbReference>
<accession>A0A7W6LKW3</accession>
<dbReference type="Pfam" id="PF00392">
    <property type="entry name" value="GntR"/>
    <property type="match status" value="1"/>
</dbReference>
<dbReference type="RefSeq" id="WP_062554867.1">
    <property type="nucleotide sequence ID" value="NZ_CP049250.1"/>
</dbReference>
<dbReference type="Pfam" id="PF07729">
    <property type="entry name" value="FCD"/>
    <property type="match status" value="1"/>
</dbReference>
<keyword evidence="3" id="KW-0804">Transcription</keyword>
<dbReference type="InterPro" id="IPR011711">
    <property type="entry name" value="GntR_C"/>
</dbReference>
<reference evidence="5 6" key="1">
    <citation type="submission" date="2020-08" db="EMBL/GenBank/DDBJ databases">
        <title>Genomic Encyclopedia of Type Strains, Phase IV (KMG-IV): sequencing the most valuable type-strain genomes for metagenomic binning, comparative biology and taxonomic classification.</title>
        <authorList>
            <person name="Goeker M."/>
        </authorList>
    </citation>
    <scope>NUCLEOTIDE SEQUENCE [LARGE SCALE GENOMIC DNA]</scope>
    <source>
        <strain evidence="5 6">DSM 29514</strain>
    </source>
</reference>
<dbReference type="PROSITE" id="PS50949">
    <property type="entry name" value="HTH_GNTR"/>
    <property type="match status" value="1"/>
</dbReference>
<dbReference type="Proteomes" id="UP000519897">
    <property type="component" value="Unassembled WGS sequence"/>
</dbReference>
<feature type="domain" description="HTH gntR-type" evidence="4">
    <location>
        <begin position="18"/>
        <end position="86"/>
    </location>
</feature>
<dbReference type="Gene3D" id="1.10.10.10">
    <property type="entry name" value="Winged helix-like DNA-binding domain superfamily/Winged helix DNA-binding domain"/>
    <property type="match status" value="1"/>
</dbReference>
<dbReference type="SMART" id="SM00895">
    <property type="entry name" value="FCD"/>
    <property type="match status" value="1"/>
</dbReference>
<dbReference type="GO" id="GO:0003700">
    <property type="term" value="F:DNA-binding transcription factor activity"/>
    <property type="evidence" value="ECO:0007669"/>
    <property type="project" value="InterPro"/>
</dbReference>
<evidence type="ECO:0000259" key="4">
    <source>
        <dbReference type="PROSITE" id="PS50949"/>
    </source>
</evidence>
<evidence type="ECO:0000256" key="2">
    <source>
        <dbReference type="ARBA" id="ARBA00023125"/>
    </source>
</evidence>
<comment type="caution">
    <text evidence="5">The sequence shown here is derived from an EMBL/GenBank/DDBJ whole genome shotgun (WGS) entry which is preliminary data.</text>
</comment>
<dbReference type="SUPFAM" id="SSF46785">
    <property type="entry name" value="Winged helix' DNA-binding domain"/>
    <property type="match status" value="1"/>
</dbReference>
<gene>
    <name evidence="5" type="ORF">GGQ72_004779</name>
</gene>
<sequence>MSEPGSLLRSLAGRMTARNFHSHVIQELGTGVISGRFPAGSVLPSDAELMDRFQVSRTVLREAIKTLEAKGLVEARPKVGTKVAKRTRWNLFDPQVLGWHLASPPDETFISGLHDVRLQLEPLAAQDMARHRTGEQIRLMHYWLRQMELSASDVTSFSLADFELHRIISDSSRNPFMAALYGVIELSHALAYGPLMQRPDASQLLGFVEPHRVLVRQIEARDEANAYSAMQALILYERVRSIE</sequence>
<dbReference type="GO" id="GO:0003677">
    <property type="term" value="F:DNA binding"/>
    <property type="evidence" value="ECO:0007669"/>
    <property type="project" value="UniProtKB-KW"/>
</dbReference>
<dbReference type="InterPro" id="IPR000524">
    <property type="entry name" value="Tscrpt_reg_HTH_GntR"/>
</dbReference>